<accession>A0A212F384</accession>
<evidence type="ECO:0000259" key="1">
    <source>
        <dbReference type="Pfam" id="PF14291"/>
    </source>
</evidence>
<dbReference type="InterPro" id="IPR025398">
    <property type="entry name" value="DUF4371"/>
</dbReference>
<evidence type="ECO:0000313" key="3">
    <source>
        <dbReference type="Proteomes" id="UP000007151"/>
    </source>
</evidence>
<feature type="domain" description="DUF4371" evidence="1">
    <location>
        <begin position="29"/>
        <end position="144"/>
    </location>
</feature>
<gene>
    <name evidence="2" type="ORF">KGM_215523</name>
</gene>
<sequence>MVEYLAIFDPIMNEHLRKASNKDIHVHYLGKNIQNELISVLAKAVQEKILAYINSAKYYSIILDCTPDVSHVEQMTIIVRIVKLITDERKCEIKEYFLEFVPLSDTTGAGLTEKILDQLNEMSLSLENLRGQGYDNGSNMKADVHDARVDIYEDHTLIGASGNQTRIEAQSIAKKIAYFKFVASLVVWYNILFEINLTSKVRQSQESNLNTVTNALLKTKTFLESCRSDLGLEKMLVEAKEISEEMNIEASFASETKPMRLRKKKRQLSYEAEDEPICDAKDQLKINFYFAVLDTAVNSVYERLNQLKNISRVFGFLYNVHEMQNKTSKVVLEHCIKL</sequence>
<dbReference type="Proteomes" id="UP000007151">
    <property type="component" value="Unassembled WGS sequence"/>
</dbReference>
<dbReference type="AlphaFoldDB" id="A0A212F384"/>
<dbReference type="KEGG" id="dpl:KGM_215523"/>
<dbReference type="PANTHER" id="PTHR45749">
    <property type="match status" value="1"/>
</dbReference>
<keyword evidence="3" id="KW-1185">Reference proteome</keyword>
<name>A0A212F384_DANPL</name>
<reference evidence="2 3" key="1">
    <citation type="journal article" date="2011" name="Cell">
        <title>The monarch butterfly genome yields insights into long-distance migration.</title>
        <authorList>
            <person name="Zhan S."/>
            <person name="Merlin C."/>
            <person name="Boore J.L."/>
            <person name="Reppert S.M."/>
        </authorList>
    </citation>
    <scope>NUCLEOTIDE SEQUENCE [LARGE SCALE GENOMIC DNA]</scope>
    <source>
        <strain evidence="2">F-2</strain>
    </source>
</reference>
<comment type="caution">
    <text evidence="2">The sequence shown here is derived from an EMBL/GenBank/DDBJ whole genome shotgun (WGS) entry which is preliminary data.</text>
</comment>
<dbReference type="eggNOG" id="ENOG502QPQD">
    <property type="taxonomic scope" value="Eukaryota"/>
</dbReference>
<evidence type="ECO:0000313" key="2">
    <source>
        <dbReference type="EMBL" id="OWR48191.1"/>
    </source>
</evidence>
<dbReference type="PANTHER" id="PTHR45749:SF35">
    <property type="entry name" value="AC-LIKE TRANSPOSASE-RELATED"/>
    <property type="match status" value="1"/>
</dbReference>
<proteinExistence type="predicted"/>
<organism evidence="2 3">
    <name type="scientific">Danaus plexippus plexippus</name>
    <dbReference type="NCBI Taxonomy" id="278856"/>
    <lineage>
        <taxon>Eukaryota</taxon>
        <taxon>Metazoa</taxon>
        <taxon>Ecdysozoa</taxon>
        <taxon>Arthropoda</taxon>
        <taxon>Hexapoda</taxon>
        <taxon>Insecta</taxon>
        <taxon>Pterygota</taxon>
        <taxon>Neoptera</taxon>
        <taxon>Endopterygota</taxon>
        <taxon>Lepidoptera</taxon>
        <taxon>Glossata</taxon>
        <taxon>Ditrysia</taxon>
        <taxon>Papilionoidea</taxon>
        <taxon>Nymphalidae</taxon>
        <taxon>Danainae</taxon>
        <taxon>Danaini</taxon>
        <taxon>Danaina</taxon>
        <taxon>Danaus</taxon>
        <taxon>Danaus</taxon>
    </lineage>
</organism>
<dbReference type="Pfam" id="PF14291">
    <property type="entry name" value="DUF4371"/>
    <property type="match status" value="1"/>
</dbReference>
<dbReference type="InParanoid" id="A0A212F384"/>
<dbReference type="STRING" id="278856.A0A212F384"/>
<protein>
    <submittedName>
        <fullName evidence="2">HAT family dimerization domain containing protein expressed</fullName>
    </submittedName>
</protein>
<dbReference type="EMBL" id="AGBW02010604">
    <property type="protein sequence ID" value="OWR48191.1"/>
    <property type="molecule type" value="Genomic_DNA"/>
</dbReference>